<dbReference type="Proteomes" id="UP000284706">
    <property type="component" value="Unassembled WGS sequence"/>
</dbReference>
<dbReference type="EMBL" id="NHYE01001424">
    <property type="protein sequence ID" value="PPQ95479.1"/>
    <property type="molecule type" value="Genomic_DNA"/>
</dbReference>
<gene>
    <name evidence="1" type="ORF">CVT26_008507</name>
</gene>
<protein>
    <submittedName>
        <fullName evidence="1">Uncharacterized protein</fullName>
    </submittedName>
</protein>
<accession>A0A409XXJ2</accession>
<dbReference type="OrthoDB" id="3224367at2759"/>
<keyword evidence="2" id="KW-1185">Reference proteome</keyword>
<dbReference type="InParanoid" id="A0A409XXJ2"/>
<name>A0A409XXJ2_9AGAR</name>
<evidence type="ECO:0000313" key="1">
    <source>
        <dbReference type="EMBL" id="PPQ95479.1"/>
    </source>
</evidence>
<dbReference type="AlphaFoldDB" id="A0A409XXJ2"/>
<evidence type="ECO:0000313" key="2">
    <source>
        <dbReference type="Proteomes" id="UP000284706"/>
    </source>
</evidence>
<organism evidence="1 2">
    <name type="scientific">Gymnopilus dilepis</name>
    <dbReference type="NCBI Taxonomy" id="231916"/>
    <lineage>
        <taxon>Eukaryota</taxon>
        <taxon>Fungi</taxon>
        <taxon>Dikarya</taxon>
        <taxon>Basidiomycota</taxon>
        <taxon>Agaricomycotina</taxon>
        <taxon>Agaricomycetes</taxon>
        <taxon>Agaricomycetidae</taxon>
        <taxon>Agaricales</taxon>
        <taxon>Agaricineae</taxon>
        <taxon>Hymenogastraceae</taxon>
        <taxon>Gymnopilus</taxon>
    </lineage>
</organism>
<dbReference type="STRING" id="231916.A0A409XXJ2"/>
<proteinExistence type="predicted"/>
<comment type="caution">
    <text evidence="1">The sequence shown here is derived from an EMBL/GenBank/DDBJ whole genome shotgun (WGS) entry which is preliminary data.</text>
</comment>
<reference evidence="1 2" key="1">
    <citation type="journal article" date="2018" name="Evol. Lett.">
        <title>Horizontal gene cluster transfer increased hallucinogenic mushroom diversity.</title>
        <authorList>
            <person name="Reynolds H.T."/>
            <person name="Vijayakumar V."/>
            <person name="Gluck-Thaler E."/>
            <person name="Korotkin H.B."/>
            <person name="Matheny P.B."/>
            <person name="Slot J.C."/>
        </authorList>
    </citation>
    <scope>NUCLEOTIDE SEQUENCE [LARGE SCALE GENOMIC DNA]</scope>
    <source>
        <strain evidence="1 2">SRW20</strain>
    </source>
</reference>
<sequence length="309" mass="33972">MHGVHSHRMLSLFPPPQPPPLPDFSSILIAGPYHQSALIHLALSATASTPPGSSIIFAPSKDALKEGLQLLNDAWLTAHSGEGATVEISSKVTIFYPPTPAHLCLLLSLLHVSNEKSLEYTWASSQTVLPTAPNLIIITELSSYFLNPDDESSSSSSDLTLPSYLNLVNRILISLSSMKRSSTGALPKLALFDSRLSNFKLPVTNQHQRLFSDGSSSHPQEMQALPLVERFFQWVGIFEEDSAFVPSSQGEESTLEGQFKQLRMYRPNDETDTGVQFVTWTEKTQLSELGTGLQETQFRGFNIRSAMAV</sequence>